<proteinExistence type="predicted"/>
<evidence type="ECO:0000313" key="1">
    <source>
        <dbReference type="EMBL" id="KKR28282.1"/>
    </source>
</evidence>
<dbReference type="AlphaFoldDB" id="A0A0G0SRQ4"/>
<sequence length="150" mass="15789">MTERKIGFVEEAALVGTLVLVAGGVAWAISGGKEGRSSTTTFDVSSGGNGTTTTKVYTSDLNVRGLIDNTVNDLRAKGYDCVEIQSGGTFYSAVDEAWIPGVIEDGPYELVPGQRSRFEPGVNKTVKGMGDKARLVNPGDFACIPQPTDP</sequence>
<accession>A0A0G0SRQ4</accession>
<protein>
    <submittedName>
        <fullName evidence="1">Uncharacterized protein</fullName>
    </submittedName>
</protein>
<dbReference type="Proteomes" id="UP000034793">
    <property type="component" value="Unassembled WGS sequence"/>
</dbReference>
<gene>
    <name evidence="1" type="ORF">UT61_C0053G0018</name>
</gene>
<dbReference type="EMBL" id="LBXL01000053">
    <property type="protein sequence ID" value="KKR28282.1"/>
    <property type="molecule type" value="Genomic_DNA"/>
</dbReference>
<reference evidence="1 2" key="1">
    <citation type="journal article" date="2015" name="Nature">
        <title>rRNA introns, odd ribosomes, and small enigmatic genomes across a large radiation of phyla.</title>
        <authorList>
            <person name="Brown C.T."/>
            <person name="Hug L.A."/>
            <person name="Thomas B.C."/>
            <person name="Sharon I."/>
            <person name="Castelle C.J."/>
            <person name="Singh A."/>
            <person name="Wilkins M.J."/>
            <person name="Williams K.H."/>
            <person name="Banfield J.F."/>
        </authorList>
    </citation>
    <scope>NUCLEOTIDE SEQUENCE [LARGE SCALE GENOMIC DNA]</scope>
</reference>
<comment type="caution">
    <text evidence="1">The sequence shown here is derived from an EMBL/GenBank/DDBJ whole genome shotgun (WGS) entry which is preliminary data.</text>
</comment>
<organism evidence="1 2">
    <name type="scientific">Candidatus Woesebacteria bacterium GW2011_GWA1_39_8</name>
    <dbReference type="NCBI Taxonomy" id="1618552"/>
    <lineage>
        <taxon>Bacteria</taxon>
        <taxon>Candidatus Woeseibacteriota</taxon>
    </lineage>
</organism>
<evidence type="ECO:0000313" key="2">
    <source>
        <dbReference type="Proteomes" id="UP000034793"/>
    </source>
</evidence>
<name>A0A0G0SRQ4_9BACT</name>